<proteinExistence type="predicted"/>
<feature type="compositionally biased region" description="Basic and acidic residues" evidence="1">
    <location>
        <begin position="268"/>
        <end position="285"/>
    </location>
</feature>
<evidence type="ECO:0000256" key="1">
    <source>
        <dbReference type="SAM" id="MobiDB-lite"/>
    </source>
</evidence>
<dbReference type="AlphaFoldDB" id="A0A6P8DXH7"/>
<evidence type="ECO:0000259" key="2">
    <source>
        <dbReference type="Pfam" id="PF12552"/>
    </source>
</evidence>
<feature type="compositionally biased region" description="Basic residues" evidence="1">
    <location>
        <begin position="598"/>
        <end position="612"/>
    </location>
</feature>
<feature type="region of interest" description="Disordered" evidence="1">
    <location>
        <begin position="1"/>
        <end position="146"/>
    </location>
</feature>
<feature type="region of interest" description="Disordered" evidence="1">
    <location>
        <begin position="252"/>
        <end position="308"/>
    </location>
</feature>
<dbReference type="GeneID" id="116209548"/>
<reference evidence="4" key="1">
    <citation type="journal article" date="2020" name="Plant Biotechnol. J.">
        <title>The pomegranate (Punica granatum L.) draft genome dissects genetic divergence between soft- and hard-seeded cultivars.</title>
        <authorList>
            <person name="Luo X."/>
            <person name="Li H."/>
            <person name="Wu Z."/>
            <person name="Yao W."/>
            <person name="Zhao P."/>
            <person name="Cao D."/>
            <person name="Yu H."/>
            <person name="Li K."/>
            <person name="Poudel K."/>
            <person name="Zhao D."/>
            <person name="Zhang F."/>
            <person name="Xia X."/>
            <person name="Chen L."/>
            <person name="Wang Q."/>
            <person name="Jing D."/>
            <person name="Cao S."/>
        </authorList>
    </citation>
    <scope>NUCLEOTIDE SEQUENCE [LARGE SCALE GENOMIC DNA]</scope>
    <source>
        <strain evidence="4">cv. Tunisia</strain>
    </source>
</reference>
<feature type="compositionally biased region" description="Low complexity" evidence="1">
    <location>
        <begin position="339"/>
        <end position="350"/>
    </location>
</feature>
<evidence type="ECO:0000313" key="5">
    <source>
        <dbReference type="RefSeq" id="XP_031399069.1"/>
    </source>
</evidence>
<feature type="region of interest" description="Disordered" evidence="1">
    <location>
        <begin position="684"/>
        <end position="749"/>
    </location>
</feature>
<organism evidence="4 5">
    <name type="scientific">Punica granatum</name>
    <name type="common">Pomegranate</name>
    <dbReference type="NCBI Taxonomy" id="22663"/>
    <lineage>
        <taxon>Eukaryota</taxon>
        <taxon>Viridiplantae</taxon>
        <taxon>Streptophyta</taxon>
        <taxon>Embryophyta</taxon>
        <taxon>Tracheophyta</taxon>
        <taxon>Spermatophyta</taxon>
        <taxon>Magnoliopsida</taxon>
        <taxon>eudicotyledons</taxon>
        <taxon>Gunneridae</taxon>
        <taxon>Pentapetalae</taxon>
        <taxon>rosids</taxon>
        <taxon>malvids</taxon>
        <taxon>Myrtales</taxon>
        <taxon>Lythraceae</taxon>
        <taxon>Punica</taxon>
    </lineage>
</organism>
<feature type="region of interest" description="Disordered" evidence="1">
    <location>
        <begin position="590"/>
        <end position="635"/>
    </location>
</feature>
<dbReference type="Proteomes" id="UP000515151">
    <property type="component" value="Chromosome 5"/>
</dbReference>
<reference evidence="5" key="2">
    <citation type="submission" date="2025-08" db="UniProtKB">
        <authorList>
            <consortium name="RefSeq"/>
        </authorList>
    </citation>
    <scope>IDENTIFICATION</scope>
    <source>
        <tissue evidence="5">Leaf</tissue>
    </source>
</reference>
<accession>A0A6P8DXH7</accession>
<dbReference type="OrthoDB" id="1925259at2759"/>
<dbReference type="PANTHER" id="PTHR46836">
    <property type="entry name" value="AFADIN"/>
    <property type="match status" value="1"/>
</dbReference>
<feature type="compositionally biased region" description="Basic and acidic residues" evidence="1">
    <location>
        <begin position="112"/>
        <end position="127"/>
    </location>
</feature>
<sequence>METLRQKRSTVCTANRSSGLGNLKTHKLRKSATLASDSGSFSSGVTDKDSLMLDLGQRSSRRPAGTPIKHLLAKEMSQESESRRRSQSVIARLMGLEGPPPPQPAQKPQRRCSQEHRLTAKVEKVERSSPFSSRRSSRRSSQEEQEFKDVFEVVEAPKVEKSTYRSPGTARSNITSEEMAFIRQKFVEAKRLSTDDKLQDSKEFHDAIEVLDSNRDLLLKFLQQPDSLFTKHMNDLEVAPFQSHFSHISTAKSSKAHACEPNYHGLKSGREKLPRKSRKSSDKHKNNLPGHQNCGSPDTLKPAKLEGRKDSDIVPTRIVVLKPNLGKVYHSTKSPSSPPSHSLLSDSSSLEDFPSFRSKDMEQIRRKKLNGDVDLKLQLEGSRAIAKEISMKMKDEYDSGSPSILPLKISEYGDDSSSTVSMNDSANESDITILTSTKSSDWNNRCKHASCSTESSVTREAKRRLSRRWKMTHKSEDMGELSRGSTLADMLATDRDARSPDADCHNGRKAFASNDLSGALVEPLGISSRDGWKDVCVNNLSRSRSVPSSSNFSGSPRANMSCEAPRNCRYTIPRETIKWEKNKKIIGHADSRDALAPRKLRSRQSERHPRRFIRGETSSASEEFHPRQNQPKPGLMEMGALWLSPVFSESSASIVHDDLAVEHVNKFSPAEALCPQLSTPFLNSSCSDRDDQVSKEPLDGSSKEIPDTLHRPVPELQSPASSKEADQPSPVSTLEAPFTDDPSSGSECFESLSADLHGLRMQLQLLKLESEAYGEGNALISSDEDVGEGPFGTSEDRAAHKTKGSWESSYVTDILVRSGYVDYDPDTFVSKLHSLKSPVDPSMFEELEKSHSSESSSRPERRLLFDRLNSGLNEIYQQLTDPHPWAMAMRPALGFKLSRDGLLDGLCRSLVGRDKKANKGTLDRVLISESQWLNLGDDYDIIGKEIERLLVDDILAEVVVELI</sequence>
<dbReference type="InterPro" id="IPR025486">
    <property type="entry name" value="DUF4378"/>
</dbReference>
<feature type="compositionally biased region" description="Polar residues" evidence="1">
    <location>
        <begin position="33"/>
        <end position="45"/>
    </location>
</feature>
<feature type="domain" description="DUF4378" evidence="3">
    <location>
        <begin position="808"/>
        <end position="957"/>
    </location>
</feature>
<gene>
    <name evidence="5" type="primary">LOC116209548</name>
</gene>
<feature type="domain" description="DUF3741" evidence="2">
    <location>
        <begin position="183"/>
        <end position="227"/>
    </location>
</feature>
<dbReference type="PANTHER" id="PTHR46836:SF8">
    <property type="entry name" value="AFADIN"/>
    <property type="match status" value="1"/>
</dbReference>
<protein>
    <submittedName>
        <fullName evidence="5">Uncharacterized protein LOC116209548 isoform X1</fullName>
    </submittedName>
</protein>
<evidence type="ECO:0000259" key="3">
    <source>
        <dbReference type="Pfam" id="PF14309"/>
    </source>
</evidence>
<feature type="compositionally biased region" description="Polar residues" evidence="1">
    <location>
        <begin position="616"/>
        <end position="631"/>
    </location>
</feature>
<feature type="compositionally biased region" description="Basic and acidic residues" evidence="1">
    <location>
        <begin position="687"/>
        <end position="713"/>
    </location>
</feature>
<name>A0A6P8DXH7_PUNGR</name>
<dbReference type="InterPro" id="IPR022212">
    <property type="entry name" value="DUF3741"/>
</dbReference>
<dbReference type="Pfam" id="PF14309">
    <property type="entry name" value="DUF4378"/>
    <property type="match status" value="1"/>
</dbReference>
<dbReference type="RefSeq" id="XP_031399069.1">
    <property type="nucleotide sequence ID" value="XM_031543209.1"/>
</dbReference>
<feature type="compositionally biased region" description="Basic and acidic residues" evidence="1">
    <location>
        <begin position="72"/>
        <end position="84"/>
    </location>
</feature>
<evidence type="ECO:0000313" key="4">
    <source>
        <dbReference type="Proteomes" id="UP000515151"/>
    </source>
</evidence>
<feature type="compositionally biased region" description="Polar residues" evidence="1">
    <location>
        <begin position="9"/>
        <end position="20"/>
    </location>
</feature>
<keyword evidence="4" id="KW-1185">Reference proteome</keyword>
<feature type="region of interest" description="Disordered" evidence="1">
    <location>
        <begin position="328"/>
        <end position="356"/>
    </location>
</feature>
<dbReference type="Pfam" id="PF12552">
    <property type="entry name" value="DUF3741"/>
    <property type="match status" value="1"/>
</dbReference>